<dbReference type="Proteomes" id="UP001176941">
    <property type="component" value="Chromosome 6"/>
</dbReference>
<accession>A0ABN8ZV57</accession>
<proteinExistence type="predicted"/>
<feature type="transmembrane region" description="Helical" evidence="1">
    <location>
        <begin position="29"/>
        <end position="47"/>
    </location>
</feature>
<keyword evidence="1" id="KW-1133">Transmembrane helix</keyword>
<sequence>MSNLTTLSSSGCCEIRPQTSPHMLPNNEMLIYITFVLFSFPACLHRLPFNTNFTVFFQAAGVPVQPALAWPSGIRISLTGSSTTEPDKKSLGEDSMYWCPEELKWRDLCELLSIASRPKMPNLASEKQKPL</sequence>
<reference evidence="2" key="1">
    <citation type="submission" date="2023-04" db="EMBL/GenBank/DDBJ databases">
        <authorList>
            <consortium name="ELIXIR-Norway"/>
        </authorList>
    </citation>
    <scope>NUCLEOTIDE SEQUENCE [LARGE SCALE GENOMIC DNA]</scope>
</reference>
<keyword evidence="1" id="KW-0472">Membrane</keyword>
<protein>
    <submittedName>
        <fullName evidence="2">Uncharacterized protein</fullName>
    </submittedName>
</protein>
<dbReference type="EMBL" id="OX459942">
    <property type="protein sequence ID" value="CAI9176463.1"/>
    <property type="molecule type" value="Genomic_DNA"/>
</dbReference>
<keyword evidence="3" id="KW-1185">Reference proteome</keyword>
<evidence type="ECO:0000256" key="1">
    <source>
        <dbReference type="SAM" id="Phobius"/>
    </source>
</evidence>
<keyword evidence="1" id="KW-0812">Transmembrane</keyword>
<evidence type="ECO:0000313" key="3">
    <source>
        <dbReference type="Proteomes" id="UP001176941"/>
    </source>
</evidence>
<evidence type="ECO:0000313" key="2">
    <source>
        <dbReference type="EMBL" id="CAI9176463.1"/>
    </source>
</evidence>
<organism evidence="2 3">
    <name type="scientific">Rangifer tarandus platyrhynchus</name>
    <name type="common">Svalbard reindeer</name>
    <dbReference type="NCBI Taxonomy" id="3082113"/>
    <lineage>
        <taxon>Eukaryota</taxon>
        <taxon>Metazoa</taxon>
        <taxon>Chordata</taxon>
        <taxon>Craniata</taxon>
        <taxon>Vertebrata</taxon>
        <taxon>Euteleostomi</taxon>
        <taxon>Mammalia</taxon>
        <taxon>Eutheria</taxon>
        <taxon>Laurasiatheria</taxon>
        <taxon>Artiodactyla</taxon>
        <taxon>Ruminantia</taxon>
        <taxon>Pecora</taxon>
        <taxon>Cervidae</taxon>
        <taxon>Odocoileinae</taxon>
        <taxon>Rangifer</taxon>
    </lineage>
</organism>
<gene>
    <name evidence="2" type="ORF">MRATA1EN1_LOCUS25425</name>
</gene>
<name>A0ABN8ZV57_RANTA</name>